<dbReference type="CDD" id="cd12119">
    <property type="entry name" value="ttLC_FACS_AlkK_like"/>
    <property type="match status" value="1"/>
</dbReference>
<dbReference type="InterPro" id="IPR045851">
    <property type="entry name" value="AMP-bd_C_sf"/>
</dbReference>
<keyword evidence="2 7" id="KW-0436">Ligase</keyword>
<reference evidence="7" key="1">
    <citation type="submission" date="2021-04" db="EMBL/GenBank/DDBJ databases">
        <title>A collection of bacterial strains from the Burkholderia cepacia Research Laboratory and Repository.</title>
        <authorList>
            <person name="Lipuma J."/>
            <person name="Spilker T."/>
        </authorList>
    </citation>
    <scope>NUCLEOTIDE SEQUENCE</scope>
    <source>
        <strain evidence="7">AU36012</strain>
    </source>
</reference>
<evidence type="ECO:0000313" key="7">
    <source>
        <dbReference type="EMBL" id="MBR8130554.1"/>
    </source>
</evidence>
<evidence type="ECO:0000256" key="2">
    <source>
        <dbReference type="ARBA" id="ARBA00022598"/>
    </source>
</evidence>
<comment type="caution">
    <text evidence="7">The sequence shown here is derived from an EMBL/GenBank/DDBJ whole genome shotgun (WGS) entry which is preliminary data.</text>
</comment>
<sequence length="547" mass="60182">MGKPLLGQMMDMPLLVSSLIAHAARYAGDTEIVSKRVEGDLHRYTYRDCEQRAKRLAQALARLGVESGDRVGTLAWNGYRHLEAYYGIGGMGAVCHTINPRLFPEQIAYIVNHAEDRYVFFDINFAPLVDSIAPQCPHVKGWIAMTDAAHVPSGALPYLCYETLVDAEDGRYDWPRLDELQASGLCYTSGTTGNPKGVLYSHRSTVLHAYGAALPDAMNLSALDAVLPVVPMFHVNAWGLPYAVPLTGGKLVLPGKDLDGKSLYELMEAERVTFSAGVPTVWLGLLNYMREAGVRFSTLNRTVIGGSACPPAMLRTFEDEYGVRVIHAWGMTELSPLGTLAKLNWAQSQRPLDTQRRLLEKQGRVICGVDMRIVGDDGHELPWDGVAFGELQVRGPWVIDHYFRSDTSPLSDGWFPTGDVATIDPDGFLQITDRSKDVIKSGGEWISSIDIENVAIAHPGVAEAACIACAHPKWTERPLLVVVPREGANLTRDALLAFYEGKVAKWWVPDDVVFVESLPHTATGKLQKLKLRETFRGYVLPTAVGEP</sequence>
<dbReference type="InterPro" id="IPR020845">
    <property type="entry name" value="AMP-binding_CS"/>
</dbReference>
<evidence type="ECO:0000259" key="6">
    <source>
        <dbReference type="Pfam" id="PF13193"/>
    </source>
</evidence>
<dbReference type="SUPFAM" id="SSF56801">
    <property type="entry name" value="Acetyl-CoA synthetase-like"/>
    <property type="match status" value="1"/>
</dbReference>
<dbReference type="FunFam" id="3.30.300.30:FF:000008">
    <property type="entry name" value="2,3-dihydroxybenzoate-AMP ligase"/>
    <property type="match status" value="1"/>
</dbReference>
<organism evidence="7 8">
    <name type="scientific">Burkholderia ambifaria</name>
    <dbReference type="NCBI Taxonomy" id="152480"/>
    <lineage>
        <taxon>Bacteria</taxon>
        <taxon>Pseudomonadati</taxon>
        <taxon>Pseudomonadota</taxon>
        <taxon>Betaproteobacteria</taxon>
        <taxon>Burkholderiales</taxon>
        <taxon>Burkholderiaceae</taxon>
        <taxon>Burkholderia</taxon>
        <taxon>Burkholderia cepacia complex</taxon>
    </lineage>
</organism>
<dbReference type="PROSITE" id="PS00455">
    <property type="entry name" value="AMP_BINDING"/>
    <property type="match status" value="1"/>
</dbReference>
<evidence type="ECO:0000256" key="1">
    <source>
        <dbReference type="ARBA" id="ARBA00006432"/>
    </source>
</evidence>
<dbReference type="GO" id="GO:0016874">
    <property type="term" value="F:ligase activity"/>
    <property type="evidence" value="ECO:0007669"/>
    <property type="project" value="UniProtKB-KW"/>
</dbReference>
<feature type="domain" description="AMP-binding enzyme C-terminal" evidence="6">
    <location>
        <begin position="451"/>
        <end position="525"/>
    </location>
</feature>
<keyword evidence="4" id="KW-0443">Lipid metabolism</keyword>
<dbReference type="NCBIfam" id="NF005426">
    <property type="entry name" value="PRK07008.1"/>
    <property type="match status" value="1"/>
</dbReference>
<evidence type="ECO:0000313" key="8">
    <source>
        <dbReference type="Proteomes" id="UP000682266"/>
    </source>
</evidence>
<dbReference type="NCBIfam" id="NF004837">
    <property type="entry name" value="PRK06187.1"/>
    <property type="match status" value="1"/>
</dbReference>
<dbReference type="PANTHER" id="PTHR43859:SF4">
    <property type="entry name" value="BUTANOATE--COA LIGASE AAE1-RELATED"/>
    <property type="match status" value="1"/>
</dbReference>
<dbReference type="AlphaFoldDB" id="A0AA41JKD5"/>
<dbReference type="GO" id="GO:0006631">
    <property type="term" value="P:fatty acid metabolic process"/>
    <property type="evidence" value="ECO:0007669"/>
    <property type="project" value="UniProtKB-KW"/>
</dbReference>
<dbReference type="Pfam" id="PF13193">
    <property type="entry name" value="AMP-binding_C"/>
    <property type="match status" value="1"/>
</dbReference>
<dbReference type="Gene3D" id="3.40.50.12780">
    <property type="entry name" value="N-terminal domain of ligase-like"/>
    <property type="match status" value="1"/>
</dbReference>
<evidence type="ECO:0000259" key="5">
    <source>
        <dbReference type="Pfam" id="PF00501"/>
    </source>
</evidence>
<dbReference type="Gene3D" id="3.30.300.30">
    <property type="match status" value="1"/>
</dbReference>
<dbReference type="InterPro" id="IPR000873">
    <property type="entry name" value="AMP-dep_synth/lig_dom"/>
</dbReference>
<evidence type="ECO:0000256" key="3">
    <source>
        <dbReference type="ARBA" id="ARBA00022832"/>
    </source>
</evidence>
<proteinExistence type="inferred from homology"/>
<dbReference type="InterPro" id="IPR042099">
    <property type="entry name" value="ANL_N_sf"/>
</dbReference>
<name>A0AA41JKD5_9BURK</name>
<dbReference type="Proteomes" id="UP000682266">
    <property type="component" value="Unassembled WGS sequence"/>
</dbReference>
<dbReference type="RefSeq" id="WP_105785555.1">
    <property type="nucleotide sequence ID" value="NZ_CADERF010000012.1"/>
</dbReference>
<feature type="domain" description="AMP-dependent synthetase/ligase" evidence="5">
    <location>
        <begin position="22"/>
        <end position="403"/>
    </location>
</feature>
<comment type="similarity">
    <text evidence="1">Belongs to the ATP-dependent AMP-binding enzyme family.</text>
</comment>
<gene>
    <name evidence="7" type="ORF">KDW93_16480</name>
</gene>
<dbReference type="InterPro" id="IPR025110">
    <property type="entry name" value="AMP-bd_C"/>
</dbReference>
<evidence type="ECO:0000256" key="4">
    <source>
        <dbReference type="ARBA" id="ARBA00023098"/>
    </source>
</evidence>
<accession>A0AA41JKD5</accession>
<dbReference type="NCBIfam" id="NF004674">
    <property type="entry name" value="PRK06018.1"/>
    <property type="match status" value="1"/>
</dbReference>
<protein>
    <submittedName>
        <fullName evidence="7">Fatty-acid--CoA ligase</fullName>
    </submittedName>
</protein>
<dbReference type="PANTHER" id="PTHR43859">
    <property type="entry name" value="ACYL-ACTIVATING ENZYME"/>
    <property type="match status" value="1"/>
</dbReference>
<keyword evidence="3" id="KW-0276">Fatty acid metabolism</keyword>
<dbReference type="EMBL" id="JAGSVG010000013">
    <property type="protein sequence ID" value="MBR8130554.1"/>
    <property type="molecule type" value="Genomic_DNA"/>
</dbReference>
<dbReference type="Pfam" id="PF00501">
    <property type="entry name" value="AMP-binding"/>
    <property type="match status" value="1"/>
</dbReference>